<keyword evidence="2" id="KW-0067">ATP-binding</keyword>
<dbReference type="CDD" id="cd10170">
    <property type="entry name" value="ASKHA_NBD_HSP70"/>
    <property type="match status" value="1"/>
</dbReference>
<sequence length="715" mass="82024">MDLPLRPKDPFQRDPTGEVRIILGLDWGTAFTSGVASCTTHSLAFLKRLEIRPFRRYSSASGDSKNRSETEIPTCIRYGENDVSIGIEAEQHEENGDWYSGASMVRRLKIFLDDRPEFEQQRKKFLRTLPAGKSVDDVVTDFFRILLRDWKRELVTLGCPDRAIWDLSCCIPAAWLTQKPLHRLSDAILKGARECDITIEEHIRFVPEPVAAAAYLRLDDMNFEKQMTADMVVAVCDCGGGTTDVTVCRVESLSEGVLQEITPTKGTPYGSENLDEAFEEQVRARLSSLPEVDRTTVVSGLPFLLNWFNKRTKARFTGEEDYFRLQLVNLPNDPSKDFEEHFLRMRKHHLLEIFDKVLERIWWLLEYQIKCALSQVGSVEAVILTGGFSANKYLRKYLADKLHSLSAQLALTKIELYPYSIHDYAFAKGALYCSRRDKSIVRRVNRCSVGLLQYEVWNRNLPGHPQEPPEPDPVTGELLVENCIKLLWKKGENEADPEPCRLFRSFNIEENIVGISVDLWTFKEITMDNYTIDHERNEDRQLWQSIEFKVDVSPFKHTLNVYDTEHPEPNSTLGRKPRKVRSGRKEGGDIQTPPGRIRRSTRRANQTDKGVEYAQRMTANRCKSKTSQEKTNSQNVTPKGLACTEPDPHVENSAAMEDAGDKNRRQWHTVEFVFRIKRDGELGRWTVECTDAPPDQRAKREGTARMTWVHEAGSY</sequence>
<keyword evidence="5" id="KW-1185">Reference proteome</keyword>
<dbReference type="Proteomes" id="UP000053328">
    <property type="component" value="Unassembled WGS sequence"/>
</dbReference>
<dbReference type="GeneID" id="27335077"/>
<reference evidence="4 5" key="1">
    <citation type="submission" date="2015-01" db="EMBL/GenBank/DDBJ databases">
        <title>The Genome Sequence of Exophiala spinifera CBS89968.</title>
        <authorList>
            <consortium name="The Broad Institute Genomics Platform"/>
            <person name="Cuomo C."/>
            <person name="de Hoog S."/>
            <person name="Gorbushina A."/>
            <person name="Stielow B."/>
            <person name="Teixiera M."/>
            <person name="Abouelleil A."/>
            <person name="Chapman S.B."/>
            <person name="Priest M."/>
            <person name="Young S.K."/>
            <person name="Wortman J."/>
            <person name="Nusbaum C."/>
            <person name="Birren B."/>
        </authorList>
    </citation>
    <scope>NUCLEOTIDE SEQUENCE [LARGE SCALE GENOMIC DNA]</scope>
    <source>
        <strain evidence="4 5">CBS 89968</strain>
    </source>
</reference>
<dbReference type="GO" id="GO:0005524">
    <property type="term" value="F:ATP binding"/>
    <property type="evidence" value="ECO:0007669"/>
    <property type="project" value="UniProtKB-KW"/>
</dbReference>
<dbReference type="VEuPathDB" id="FungiDB:PV08_07994"/>
<evidence type="ECO:0000313" key="5">
    <source>
        <dbReference type="Proteomes" id="UP000053328"/>
    </source>
</evidence>
<name>A0A0D1ZIW2_9EURO</name>
<dbReference type="Gene3D" id="3.90.640.10">
    <property type="entry name" value="Actin, Chain A, domain 4"/>
    <property type="match status" value="1"/>
</dbReference>
<dbReference type="RefSeq" id="XP_016233023.1">
    <property type="nucleotide sequence ID" value="XM_016382320.1"/>
</dbReference>
<protein>
    <submittedName>
        <fullName evidence="4">Uncharacterized protein</fullName>
    </submittedName>
</protein>
<dbReference type="OrthoDB" id="2963168at2759"/>
<feature type="region of interest" description="Disordered" evidence="3">
    <location>
        <begin position="561"/>
        <end position="648"/>
    </location>
</feature>
<dbReference type="InterPro" id="IPR013126">
    <property type="entry name" value="Hsp_70_fam"/>
</dbReference>
<gene>
    <name evidence="4" type="ORF">PV08_07994</name>
</gene>
<dbReference type="PANTHER" id="PTHR42749">
    <property type="entry name" value="CELL SHAPE-DETERMINING PROTEIN MREB"/>
    <property type="match status" value="1"/>
</dbReference>
<dbReference type="AlphaFoldDB" id="A0A0D1ZIW2"/>
<proteinExistence type="predicted"/>
<organism evidence="4 5">
    <name type="scientific">Exophiala spinifera</name>
    <dbReference type="NCBI Taxonomy" id="91928"/>
    <lineage>
        <taxon>Eukaryota</taxon>
        <taxon>Fungi</taxon>
        <taxon>Dikarya</taxon>
        <taxon>Ascomycota</taxon>
        <taxon>Pezizomycotina</taxon>
        <taxon>Eurotiomycetes</taxon>
        <taxon>Chaetothyriomycetidae</taxon>
        <taxon>Chaetothyriales</taxon>
        <taxon>Herpotrichiellaceae</taxon>
        <taxon>Exophiala</taxon>
    </lineage>
</organism>
<accession>A0A0D1ZIW2</accession>
<dbReference type="Gene3D" id="3.30.420.40">
    <property type="match status" value="2"/>
</dbReference>
<dbReference type="Pfam" id="PF00012">
    <property type="entry name" value="HSP70"/>
    <property type="match status" value="1"/>
</dbReference>
<dbReference type="InterPro" id="IPR043129">
    <property type="entry name" value="ATPase_NBD"/>
</dbReference>
<evidence type="ECO:0000256" key="1">
    <source>
        <dbReference type="ARBA" id="ARBA00022741"/>
    </source>
</evidence>
<evidence type="ECO:0000256" key="3">
    <source>
        <dbReference type="SAM" id="MobiDB-lite"/>
    </source>
</evidence>
<dbReference type="HOGENOM" id="CLU_386362_0_0_1"/>
<evidence type="ECO:0000256" key="2">
    <source>
        <dbReference type="ARBA" id="ARBA00022840"/>
    </source>
</evidence>
<dbReference type="PANTHER" id="PTHR42749:SF1">
    <property type="entry name" value="CELL SHAPE-DETERMINING PROTEIN MREB"/>
    <property type="match status" value="1"/>
</dbReference>
<evidence type="ECO:0000313" key="4">
    <source>
        <dbReference type="EMBL" id="KIW12807.1"/>
    </source>
</evidence>
<dbReference type="EMBL" id="KN847497">
    <property type="protein sequence ID" value="KIW12807.1"/>
    <property type="molecule type" value="Genomic_DNA"/>
</dbReference>
<dbReference type="STRING" id="91928.A0A0D1ZIW2"/>
<dbReference type="SUPFAM" id="SSF53067">
    <property type="entry name" value="Actin-like ATPase domain"/>
    <property type="match status" value="2"/>
</dbReference>
<keyword evidence="1" id="KW-0547">Nucleotide-binding</keyword>
<dbReference type="GO" id="GO:0140662">
    <property type="term" value="F:ATP-dependent protein folding chaperone"/>
    <property type="evidence" value="ECO:0007669"/>
    <property type="project" value="InterPro"/>
</dbReference>